<dbReference type="GO" id="GO:0005829">
    <property type="term" value="C:cytosol"/>
    <property type="evidence" value="ECO:0007669"/>
    <property type="project" value="TreeGrafter"/>
</dbReference>
<evidence type="ECO:0000313" key="4">
    <source>
        <dbReference type="EMBL" id="KAJ8384739.1"/>
    </source>
</evidence>
<comment type="similarity">
    <text evidence="2">Belongs to the perilipin family.</text>
</comment>
<dbReference type="PANTHER" id="PTHR14024">
    <property type="entry name" value="PERILIPIN"/>
    <property type="match status" value="1"/>
</dbReference>
<reference evidence="4" key="1">
    <citation type="journal article" date="2023" name="Science">
        <title>Genome structures resolve the early diversification of teleost fishes.</title>
        <authorList>
            <person name="Parey E."/>
            <person name="Louis A."/>
            <person name="Montfort J."/>
            <person name="Bouchez O."/>
            <person name="Roques C."/>
            <person name="Iampietro C."/>
            <person name="Lluch J."/>
            <person name="Castinel A."/>
            <person name="Donnadieu C."/>
            <person name="Desvignes T."/>
            <person name="Floi Bucao C."/>
            <person name="Jouanno E."/>
            <person name="Wen M."/>
            <person name="Mejri S."/>
            <person name="Dirks R."/>
            <person name="Jansen H."/>
            <person name="Henkel C."/>
            <person name="Chen W.J."/>
            <person name="Zahm M."/>
            <person name="Cabau C."/>
            <person name="Klopp C."/>
            <person name="Thompson A.W."/>
            <person name="Robinson-Rechavi M."/>
            <person name="Braasch I."/>
            <person name="Lecointre G."/>
            <person name="Bobe J."/>
            <person name="Postlethwait J.H."/>
            <person name="Berthelot C."/>
            <person name="Roest Crollius H."/>
            <person name="Guiguen Y."/>
        </authorList>
    </citation>
    <scope>NUCLEOTIDE SEQUENCE</scope>
    <source>
        <strain evidence="4">NC1722</strain>
    </source>
</reference>
<dbReference type="PANTHER" id="PTHR14024:SF25">
    <property type="entry name" value="PERILIPIN-2"/>
    <property type="match status" value="1"/>
</dbReference>
<name>A0AAD7RIA0_9TELE</name>
<dbReference type="PIRSF" id="PIRSF036881">
    <property type="entry name" value="PAT"/>
    <property type="match status" value="1"/>
</dbReference>
<evidence type="ECO:0008006" key="6">
    <source>
        <dbReference type="Google" id="ProtNLM"/>
    </source>
</evidence>
<comment type="subcellular location">
    <subcellularLocation>
        <location evidence="1">Lipid droplet</location>
    </subcellularLocation>
</comment>
<protein>
    <recommendedName>
        <fullName evidence="6">Perilipin</fullName>
    </recommendedName>
</protein>
<dbReference type="SUPFAM" id="SSF109775">
    <property type="entry name" value="Mannose-6-phosphate receptor binding protein 1 (Tip47), C-terminal domain"/>
    <property type="match status" value="1"/>
</dbReference>
<proteinExistence type="inferred from homology"/>
<accession>A0AAD7RIA0</accession>
<dbReference type="GO" id="GO:0019915">
    <property type="term" value="P:lipid storage"/>
    <property type="evidence" value="ECO:0007669"/>
    <property type="project" value="TreeGrafter"/>
</dbReference>
<dbReference type="EMBL" id="JAINUG010000266">
    <property type="protein sequence ID" value="KAJ8384739.1"/>
    <property type="molecule type" value="Genomic_DNA"/>
</dbReference>
<organism evidence="4 5">
    <name type="scientific">Aldrovandia affinis</name>
    <dbReference type="NCBI Taxonomy" id="143900"/>
    <lineage>
        <taxon>Eukaryota</taxon>
        <taxon>Metazoa</taxon>
        <taxon>Chordata</taxon>
        <taxon>Craniata</taxon>
        <taxon>Vertebrata</taxon>
        <taxon>Euteleostomi</taxon>
        <taxon>Actinopterygii</taxon>
        <taxon>Neopterygii</taxon>
        <taxon>Teleostei</taxon>
        <taxon>Notacanthiformes</taxon>
        <taxon>Halosauridae</taxon>
        <taxon>Aldrovandia</taxon>
    </lineage>
</organism>
<dbReference type="Proteomes" id="UP001221898">
    <property type="component" value="Unassembled WGS sequence"/>
</dbReference>
<keyword evidence="5" id="KW-1185">Reference proteome</keyword>
<dbReference type="AlphaFoldDB" id="A0AAD7RIA0"/>
<evidence type="ECO:0000256" key="3">
    <source>
        <dbReference type="ARBA" id="ARBA00022677"/>
    </source>
</evidence>
<keyword evidence="3" id="KW-0551">Lipid droplet</keyword>
<evidence type="ECO:0000256" key="1">
    <source>
        <dbReference type="ARBA" id="ARBA00004502"/>
    </source>
</evidence>
<evidence type="ECO:0000256" key="2">
    <source>
        <dbReference type="ARBA" id="ARBA00006311"/>
    </source>
</evidence>
<dbReference type="Pfam" id="PF03036">
    <property type="entry name" value="Perilipin"/>
    <property type="match status" value="1"/>
</dbReference>
<evidence type="ECO:0000313" key="5">
    <source>
        <dbReference type="Proteomes" id="UP001221898"/>
    </source>
</evidence>
<comment type="caution">
    <text evidence="4">The sequence shown here is derived from an EMBL/GenBank/DDBJ whole genome shotgun (WGS) entry which is preliminary data.</text>
</comment>
<dbReference type="GO" id="GO:0005811">
    <property type="term" value="C:lipid droplet"/>
    <property type="evidence" value="ECO:0007669"/>
    <property type="project" value="UniProtKB-SubCell"/>
</dbReference>
<gene>
    <name evidence="4" type="ORF">AAFF_G00199450</name>
</gene>
<dbReference type="InterPro" id="IPR004279">
    <property type="entry name" value="Perilipin"/>
</dbReference>
<dbReference type="Gene3D" id="1.20.120.340">
    <property type="entry name" value="Flagellar protein FliS"/>
    <property type="match status" value="1"/>
</dbReference>
<sequence length="295" mass="32341">MTEKHIMAQRSTMSSLEFDANKSVVCRLANLPLVSSTCHLLSLVYCNTKDNHPYLKTVCEVAESGVKTLITVALTRTSPVLDMLKPQIGAANVLACKGLDKIEQTWPILHQPPEQIEYTRRNVGDANSKLHSVQGKLSSWVEWKRGGHDGGDGEEQHMESRTLAVARSLTHQLQTTCLSLAPSLQGLPQNIQHQALSVALSASEIYSSFSGASAFRDLSDGALASSRAQLARMKESLDSVMDYLVNNTPLNWLVPDFTITDLASEPDGAFQVEESQVSYIISYIPRPLYVACVPL</sequence>
<dbReference type="GO" id="GO:0010890">
    <property type="term" value="P:positive regulation of triglyceride storage"/>
    <property type="evidence" value="ECO:0007669"/>
    <property type="project" value="TreeGrafter"/>
</dbReference>